<evidence type="ECO:0000313" key="1">
    <source>
        <dbReference type="EnsemblPlants" id="AET5Gv21189300.1"/>
    </source>
</evidence>
<protein>
    <submittedName>
        <fullName evidence="1">Uncharacterized protein</fullName>
    </submittedName>
</protein>
<evidence type="ECO:0000313" key="2">
    <source>
        <dbReference type="Proteomes" id="UP000015105"/>
    </source>
</evidence>
<reference evidence="2" key="2">
    <citation type="journal article" date="2017" name="Nat. Plants">
        <title>The Aegilops tauschii genome reveals multiple impacts of transposons.</title>
        <authorList>
            <person name="Zhao G."/>
            <person name="Zou C."/>
            <person name="Li K."/>
            <person name="Wang K."/>
            <person name="Li T."/>
            <person name="Gao L."/>
            <person name="Zhang X."/>
            <person name="Wang H."/>
            <person name="Yang Z."/>
            <person name="Liu X."/>
            <person name="Jiang W."/>
            <person name="Mao L."/>
            <person name="Kong X."/>
            <person name="Jiao Y."/>
            <person name="Jia J."/>
        </authorList>
    </citation>
    <scope>NUCLEOTIDE SEQUENCE [LARGE SCALE GENOMIC DNA]</scope>
    <source>
        <strain evidence="2">cv. AL8/78</strain>
    </source>
</reference>
<reference evidence="1" key="4">
    <citation type="submission" date="2019-03" db="UniProtKB">
        <authorList>
            <consortium name="EnsemblPlants"/>
        </authorList>
    </citation>
    <scope>IDENTIFICATION</scope>
</reference>
<organism evidence="1 2">
    <name type="scientific">Aegilops tauschii subsp. strangulata</name>
    <name type="common">Goatgrass</name>
    <dbReference type="NCBI Taxonomy" id="200361"/>
    <lineage>
        <taxon>Eukaryota</taxon>
        <taxon>Viridiplantae</taxon>
        <taxon>Streptophyta</taxon>
        <taxon>Embryophyta</taxon>
        <taxon>Tracheophyta</taxon>
        <taxon>Spermatophyta</taxon>
        <taxon>Magnoliopsida</taxon>
        <taxon>Liliopsida</taxon>
        <taxon>Poales</taxon>
        <taxon>Poaceae</taxon>
        <taxon>BOP clade</taxon>
        <taxon>Pooideae</taxon>
        <taxon>Triticodae</taxon>
        <taxon>Triticeae</taxon>
        <taxon>Triticinae</taxon>
        <taxon>Aegilops</taxon>
    </lineage>
</organism>
<accession>A0A453MHL6</accession>
<sequence length="86" mass="9170">SCYNSSRAAKGRRRGKGMAADTAYAKRVLLACNGGGDAVSRGVAVGLARHGCRYSLSLFPFFFFLLFGSESTRAYRLVLVGDEGAL</sequence>
<reference evidence="1" key="3">
    <citation type="journal article" date="2017" name="Nature">
        <title>Genome sequence of the progenitor of the wheat D genome Aegilops tauschii.</title>
        <authorList>
            <person name="Luo M.C."/>
            <person name="Gu Y.Q."/>
            <person name="Puiu D."/>
            <person name="Wang H."/>
            <person name="Twardziok S.O."/>
            <person name="Deal K.R."/>
            <person name="Huo N."/>
            <person name="Zhu T."/>
            <person name="Wang L."/>
            <person name="Wang Y."/>
            <person name="McGuire P.E."/>
            <person name="Liu S."/>
            <person name="Long H."/>
            <person name="Ramasamy R.K."/>
            <person name="Rodriguez J.C."/>
            <person name="Van S.L."/>
            <person name="Yuan L."/>
            <person name="Wang Z."/>
            <person name="Xia Z."/>
            <person name="Xiao L."/>
            <person name="Anderson O.D."/>
            <person name="Ouyang S."/>
            <person name="Liang Y."/>
            <person name="Zimin A.V."/>
            <person name="Pertea G."/>
            <person name="Qi P."/>
            <person name="Bennetzen J.L."/>
            <person name="Dai X."/>
            <person name="Dawson M.W."/>
            <person name="Muller H.G."/>
            <person name="Kugler K."/>
            <person name="Rivarola-Duarte L."/>
            <person name="Spannagl M."/>
            <person name="Mayer K.F.X."/>
            <person name="Lu F.H."/>
            <person name="Bevan M.W."/>
            <person name="Leroy P."/>
            <person name="Li P."/>
            <person name="You F.M."/>
            <person name="Sun Q."/>
            <person name="Liu Z."/>
            <person name="Lyons E."/>
            <person name="Wicker T."/>
            <person name="Salzberg S.L."/>
            <person name="Devos K.M."/>
            <person name="Dvorak J."/>
        </authorList>
    </citation>
    <scope>NUCLEOTIDE SEQUENCE [LARGE SCALE GENOMIC DNA]</scope>
    <source>
        <strain evidence="1">cv. AL8/78</strain>
    </source>
</reference>
<reference evidence="2" key="1">
    <citation type="journal article" date="2014" name="Science">
        <title>Ancient hybridizations among the ancestral genomes of bread wheat.</title>
        <authorList>
            <consortium name="International Wheat Genome Sequencing Consortium,"/>
            <person name="Marcussen T."/>
            <person name="Sandve S.R."/>
            <person name="Heier L."/>
            <person name="Spannagl M."/>
            <person name="Pfeifer M."/>
            <person name="Jakobsen K.S."/>
            <person name="Wulff B.B."/>
            <person name="Steuernagel B."/>
            <person name="Mayer K.F."/>
            <person name="Olsen O.A."/>
        </authorList>
    </citation>
    <scope>NUCLEOTIDE SEQUENCE [LARGE SCALE GENOMIC DNA]</scope>
    <source>
        <strain evidence="2">cv. AL8/78</strain>
    </source>
</reference>
<proteinExistence type="predicted"/>
<dbReference type="AlphaFoldDB" id="A0A453MHL6"/>
<name>A0A453MHL6_AEGTS</name>
<dbReference type="Proteomes" id="UP000015105">
    <property type="component" value="Chromosome 5D"/>
</dbReference>
<dbReference type="Gramene" id="AET5Gv21189300.1">
    <property type="protein sequence ID" value="AET5Gv21189300.1"/>
    <property type="gene ID" value="AET5Gv21189300"/>
</dbReference>
<keyword evidence="2" id="KW-1185">Reference proteome</keyword>
<reference evidence="1" key="5">
    <citation type="journal article" date="2021" name="G3 (Bethesda)">
        <title>Aegilops tauschii genome assembly Aet v5.0 features greater sequence contiguity and improved annotation.</title>
        <authorList>
            <person name="Wang L."/>
            <person name="Zhu T."/>
            <person name="Rodriguez J.C."/>
            <person name="Deal K.R."/>
            <person name="Dubcovsky J."/>
            <person name="McGuire P.E."/>
            <person name="Lux T."/>
            <person name="Spannagl M."/>
            <person name="Mayer K.F.X."/>
            <person name="Baldrich P."/>
            <person name="Meyers B.C."/>
            <person name="Huo N."/>
            <person name="Gu Y.Q."/>
            <person name="Zhou H."/>
            <person name="Devos K.M."/>
            <person name="Bennetzen J.L."/>
            <person name="Unver T."/>
            <person name="Budak H."/>
            <person name="Gulick P.J."/>
            <person name="Galiba G."/>
            <person name="Kalapos B."/>
            <person name="Nelson D.R."/>
            <person name="Li P."/>
            <person name="You F.M."/>
            <person name="Luo M.C."/>
            <person name="Dvorak J."/>
        </authorList>
    </citation>
    <scope>NUCLEOTIDE SEQUENCE [LARGE SCALE GENOMIC DNA]</scope>
    <source>
        <strain evidence="1">cv. AL8/78</strain>
    </source>
</reference>
<dbReference type="EnsemblPlants" id="AET5Gv21189300.1">
    <property type="protein sequence ID" value="AET5Gv21189300.1"/>
    <property type="gene ID" value="AET5Gv21189300"/>
</dbReference>